<keyword evidence="2" id="KW-0378">Hydrolase</keyword>
<comment type="caution">
    <text evidence="5">The sequence shown here is derived from an EMBL/GenBank/DDBJ whole genome shotgun (WGS) entry which is preliminary data.</text>
</comment>
<dbReference type="InterPro" id="IPR013595">
    <property type="entry name" value="Pept_S33_TAP-like_C"/>
</dbReference>
<feature type="domain" description="Peptidase S33 tripeptidyl aminopeptidase-like C-terminal" evidence="4">
    <location>
        <begin position="498"/>
        <end position="600"/>
    </location>
</feature>
<comment type="similarity">
    <text evidence="1">Belongs to the peptidase S33 family.</text>
</comment>
<sequence>MKGFADSEPLFPPGLQRRSWSVRQALTTGVLIVLLTVILFKSASSPLSGFHFSTHHTDDELKDPYTWKWSSIEATETLQFHPCYDGFECAKLKLPLDYFNGTYPKETISVALAKLPARVSVDDPRYGGPVLINPGGPGGRGVLLAVAMGQILQAAIDSAENRGSLSEYDKQHSAARYFDIIGFDPRGIGETEPPSYCLSDGPSSWSWRLRESSEGILGSSDAAMGRLWSMNHAYGTSCKNVSDAEDGPDIKQYMTTASVARDMLEIVERHAEYVASRTATTKHASEKPKLQYWGFSYGTYLGSTFASMFPDRVGRLVLDGVVNSDDYNASLGNGSLHDTEKVVASFYHYCAASGPESCPLAASNSVAKDVEDRVHNILRSIYHNPVELYSAISPEVLTYSDIRMLQFLSLYQPAQAFPLLAQILAAVEARHGEMLDQFAQGLGSGHVYSCPINGSASSVPIDPSVALYAILCSDGEDMTGEDITEFDKYWNLCEKISPTVGAIWASLRMKCASWKIKAVHRFQGNFGGSTSHPILWISNTADPVTPLRSGKIMSAKFPGSVQLVQDSAGHCSIATPTPCTLYHIRRYFQTGSLPDPNTICIPPASPFSLNSTDPHSPFYDPSLFAEQVELHEAEVRHIALDWLEVKYDDLLKSEDEDGRVMKGMKELSKWMAENNRFFLAGEHHHQRIGRLMKAASGSEGGF</sequence>
<dbReference type="EMBL" id="ML986649">
    <property type="protein sequence ID" value="KAF2261890.1"/>
    <property type="molecule type" value="Genomic_DNA"/>
</dbReference>
<organism evidence="5 6">
    <name type="scientific">Lojkania enalia</name>
    <dbReference type="NCBI Taxonomy" id="147567"/>
    <lineage>
        <taxon>Eukaryota</taxon>
        <taxon>Fungi</taxon>
        <taxon>Dikarya</taxon>
        <taxon>Ascomycota</taxon>
        <taxon>Pezizomycotina</taxon>
        <taxon>Dothideomycetes</taxon>
        <taxon>Pleosporomycetidae</taxon>
        <taxon>Pleosporales</taxon>
        <taxon>Pleosporales incertae sedis</taxon>
        <taxon>Lojkania</taxon>
    </lineage>
</organism>
<dbReference type="InterPro" id="IPR029058">
    <property type="entry name" value="AB_hydrolase_fold"/>
</dbReference>
<dbReference type="Pfam" id="PF00561">
    <property type="entry name" value="Abhydrolase_1"/>
    <property type="match status" value="1"/>
</dbReference>
<evidence type="ECO:0000313" key="6">
    <source>
        <dbReference type="Proteomes" id="UP000800093"/>
    </source>
</evidence>
<protein>
    <submittedName>
        <fullName evidence="5">Alpha/beta-hydrolase</fullName>
    </submittedName>
</protein>
<dbReference type="InterPro" id="IPR000073">
    <property type="entry name" value="AB_hydrolase_1"/>
</dbReference>
<dbReference type="Gene3D" id="3.40.50.1820">
    <property type="entry name" value="alpha/beta hydrolase"/>
    <property type="match status" value="1"/>
</dbReference>
<evidence type="ECO:0000259" key="4">
    <source>
        <dbReference type="Pfam" id="PF08386"/>
    </source>
</evidence>
<dbReference type="Proteomes" id="UP000800093">
    <property type="component" value="Unassembled WGS sequence"/>
</dbReference>
<dbReference type="PANTHER" id="PTHR43248:SF25">
    <property type="entry name" value="AB HYDROLASE-1 DOMAIN-CONTAINING PROTEIN-RELATED"/>
    <property type="match status" value="1"/>
</dbReference>
<evidence type="ECO:0000256" key="2">
    <source>
        <dbReference type="ARBA" id="ARBA00022801"/>
    </source>
</evidence>
<accession>A0A9P4K5G4</accession>
<name>A0A9P4K5G4_9PLEO</name>
<reference evidence="6" key="1">
    <citation type="journal article" date="2020" name="Stud. Mycol.">
        <title>101 Dothideomycetes genomes: A test case for predicting lifestyles and emergence of pathogens.</title>
        <authorList>
            <person name="Haridas S."/>
            <person name="Albert R."/>
            <person name="Binder M."/>
            <person name="Bloem J."/>
            <person name="LaButti K."/>
            <person name="Salamov A."/>
            <person name="Andreopoulos B."/>
            <person name="Baker S."/>
            <person name="Barry K."/>
            <person name="Bills G."/>
            <person name="Bluhm B."/>
            <person name="Cannon C."/>
            <person name="Castanera R."/>
            <person name="Culley D."/>
            <person name="Daum C."/>
            <person name="Ezra D."/>
            <person name="Gonzalez J."/>
            <person name="Henrissat B."/>
            <person name="Kuo A."/>
            <person name="Liang C."/>
            <person name="Lipzen A."/>
            <person name="Lutzoni F."/>
            <person name="Magnuson J."/>
            <person name="Mondo S."/>
            <person name="Nolan M."/>
            <person name="Ohm R."/>
            <person name="Pangilinan J."/>
            <person name="Park H.-J."/>
            <person name="Ramirez L."/>
            <person name="Alfaro M."/>
            <person name="Sun H."/>
            <person name="Tritt A."/>
            <person name="Yoshinaga Y."/>
            <person name="Zwiers L.-H."/>
            <person name="Turgeon B."/>
            <person name="Goodwin S."/>
            <person name="Spatafora J."/>
            <person name="Crous P."/>
            <person name="Grigoriev I."/>
        </authorList>
    </citation>
    <scope>NUCLEOTIDE SEQUENCE [LARGE SCALE GENOMIC DNA]</scope>
    <source>
        <strain evidence="6">CBS 304.66</strain>
    </source>
</reference>
<gene>
    <name evidence="5" type="ORF">CC78DRAFT_535345</name>
</gene>
<dbReference type="InterPro" id="IPR051601">
    <property type="entry name" value="Serine_prot/Carboxylest_S33"/>
</dbReference>
<dbReference type="PANTHER" id="PTHR43248">
    <property type="entry name" value="2-SUCCINYL-6-HYDROXY-2,4-CYCLOHEXADIENE-1-CARBOXYLATE SYNTHASE"/>
    <property type="match status" value="1"/>
</dbReference>
<dbReference type="GO" id="GO:0016787">
    <property type="term" value="F:hydrolase activity"/>
    <property type="evidence" value="ECO:0007669"/>
    <property type="project" value="UniProtKB-KW"/>
</dbReference>
<dbReference type="OrthoDB" id="425534at2759"/>
<evidence type="ECO:0000259" key="3">
    <source>
        <dbReference type="Pfam" id="PF00561"/>
    </source>
</evidence>
<keyword evidence="6" id="KW-1185">Reference proteome</keyword>
<evidence type="ECO:0000313" key="5">
    <source>
        <dbReference type="EMBL" id="KAF2261890.1"/>
    </source>
</evidence>
<feature type="domain" description="AB hydrolase-1" evidence="3">
    <location>
        <begin position="129"/>
        <end position="327"/>
    </location>
</feature>
<dbReference type="AlphaFoldDB" id="A0A9P4K5G4"/>
<dbReference type="SUPFAM" id="SSF53474">
    <property type="entry name" value="alpha/beta-Hydrolases"/>
    <property type="match status" value="1"/>
</dbReference>
<proteinExistence type="inferred from homology"/>
<evidence type="ECO:0000256" key="1">
    <source>
        <dbReference type="ARBA" id="ARBA00010088"/>
    </source>
</evidence>
<dbReference type="Pfam" id="PF08386">
    <property type="entry name" value="Abhydrolase_4"/>
    <property type="match status" value="1"/>
</dbReference>